<dbReference type="eggNOG" id="ENOG502RPYN">
    <property type="taxonomic scope" value="Eukaryota"/>
</dbReference>
<keyword evidence="2" id="KW-1185">Reference proteome</keyword>
<proteinExistence type="predicted"/>
<dbReference type="OrthoDB" id="4084947at2759"/>
<name>G8YE08_PICSO</name>
<dbReference type="EMBL" id="FO082051">
    <property type="protein sequence ID" value="CCE81407.1"/>
    <property type="molecule type" value="Genomic_DNA"/>
</dbReference>
<dbReference type="AlphaFoldDB" id="G8YE08"/>
<accession>G8YE08</accession>
<dbReference type="OMA" id="MESIFLE"/>
<organism evidence="1 2">
    <name type="scientific">Pichia sorbitophila (strain ATCC MYA-4447 / BCRC 22081 / CBS 7064 / NBRC 10061 / NRRL Y-12695)</name>
    <name type="common">Hybrid yeast</name>
    <dbReference type="NCBI Taxonomy" id="559304"/>
    <lineage>
        <taxon>Eukaryota</taxon>
        <taxon>Fungi</taxon>
        <taxon>Dikarya</taxon>
        <taxon>Ascomycota</taxon>
        <taxon>Saccharomycotina</taxon>
        <taxon>Pichiomycetes</taxon>
        <taxon>Debaryomycetaceae</taxon>
        <taxon>Millerozyma</taxon>
    </lineage>
</organism>
<protein>
    <submittedName>
        <fullName evidence="1">Piso0_002062 protein</fullName>
    </submittedName>
</protein>
<dbReference type="Proteomes" id="UP000005222">
    <property type="component" value="Chromosome I"/>
</dbReference>
<gene>
    <name evidence="1" type="primary">Piso0_002062</name>
    <name evidence="1" type="ORF">GNLVRS01_PISO0I02054g</name>
</gene>
<dbReference type="InParanoid" id="G8YE08"/>
<evidence type="ECO:0000313" key="1">
    <source>
        <dbReference type="EMBL" id="CCE81407.1"/>
    </source>
</evidence>
<evidence type="ECO:0000313" key="2">
    <source>
        <dbReference type="Proteomes" id="UP000005222"/>
    </source>
</evidence>
<reference evidence="1 2" key="1">
    <citation type="journal article" date="2012" name="G3 (Bethesda)">
        <title>Pichia sorbitophila, an interspecies yeast hybrid reveals early steps of genome resolution following polyploidization.</title>
        <authorList>
            <person name="Leh Louis V."/>
            <person name="Despons L."/>
            <person name="Friedrich A."/>
            <person name="Martin T."/>
            <person name="Durrens P."/>
            <person name="Casaregola S."/>
            <person name="Neuveglise C."/>
            <person name="Fairhead C."/>
            <person name="Marck C."/>
            <person name="Cruz J.A."/>
            <person name="Straub M.L."/>
            <person name="Kugler V."/>
            <person name="Sacerdot C."/>
            <person name="Uzunov Z."/>
            <person name="Thierry A."/>
            <person name="Weiss S."/>
            <person name="Bleykasten C."/>
            <person name="De Montigny J."/>
            <person name="Jacques N."/>
            <person name="Jung P."/>
            <person name="Lemaire M."/>
            <person name="Mallet S."/>
            <person name="Morel G."/>
            <person name="Richard G.F."/>
            <person name="Sarkar A."/>
            <person name="Savel G."/>
            <person name="Schacherer J."/>
            <person name="Seret M.L."/>
            <person name="Talla E."/>
            <person name="Samson G."/>
            <person name="Jubin C."/>
            <person name="Poulain J."/>
            <person name="Vacherie B."/>
            <person name="Barbe V."/>
            <person name="Pelletier E."/>
            <person name="Sherman D.J."/>
            <person name="Westhof E."/>
            <person name="Weissenbach J."/>
            <person name="Baret P.V."/>
            <person name="Wincker P."/>
            <person name="Gaillardin C."/>
            <person name="Dujon B."/>
            <person name="Souciet J.L."/>
        </authorList>
    </citation>
    <scope>NUCLEOTIDE SEQUENCE [LARGE SCALE GENOMIC DNA]</scope>
    <source>
        <strain evidence="2">ATCC MYA-4447 / BCRC 22081 / CBS 7064 / NBRC 10061 / NRRL Y-12695</strain>
    </source>
</reference>
<sequence length="688" mass="79051">MESIFLEELVFDPSDSTNEECNITNLEQISDLIVHLENGFERRIKGSFVHSDFSNTAIPSVNILRLLFSLSSRPDHYISKRTNCKDNEESNLFYEVPLDTIGKFFDEPSLKRRSLKLLEDYVHILSSYTGSTEYSSCKQELYAVFKDLLNDLVVNVNKDHRIIGTSAATTFTSKNSLEPVNCIIADTDTASDNSSIISDSSDDSEILLNAHHDSATADADTNSDIIQQNGSDFATTKLSRGTYKFAKKITLFGEPLLLNNLNPSFNKSYNIWNLIQWSFYCANSSTEEQRISFHPYASGAHLIYRTYYTIIDLICRAVIYDFRISLNAVRGADDFLNGIISKSLAPSSMVPKLNKKNTIKDLVTGTVLFKLVSQLHRSPNQWYDRAVEFIFTGLSEGSKKTNVAKPCFASEYILLRRQHLFQSRHYYLDHIFSNDNIHSISLRFKLSLMIFCISSILDTSNRTKPLASYEGDERSFLSYLADALLKVKAVYFEEFFRQSFVDHFGNLITSQDILLMMYELSKYIIYKITRISNTLHFNHMGLAPMNSEANYKSLFDYLTFLNQEVVYSSFFDRTFDTESQFQDEWTKLETVLMFLLDLHLCLAETRILSSGERGDILNIERSVEKADYLKSKILIQLLGLHADTRNDRTRAFKSYDSFGKKGSQILEQGSRKFRYACQLRYLRHMLHC</sequence>
<dbReference type="HOGENOM" id="CLU_365629_0_0_1"/>